<proteinExistence type="predicted"/>
<accession>A0A3E3EE54</accession>
<organism evidence="2 3">
    <name type="scientific">Thomasclavelia ramosa</name>
    <dbReference type="NCBI Taxonomy" id="1547"/>
    <lineage>
        <taxon>Bacteria</taxon>
        <taxon>Bacillati</taxon>
        <taxon>Bacillota</taxon>
        <taxon>Erysipelotrichia</taxon>
        <taxon>Erysipelotrichales</taxon>
        <taxon>Coprobacillaceae</taxon>
        <taxon>Thomasclavelia</taxon>
    </lineage>
</organism>
<dbReference type="EMBL" id="QUSL01000014">
    <property type="protein sequence ID" value="RGD84745.1"/>
    <property type="molecule type" value="Genomic_DNA"/>
</dbReference>
<dbReference type="Pfam" id="PF08867">
    <property type="entry name" value="FRG"/>
    <property type="match status" value="1"/>
</dbReference>
<sequence length="118" mass="13997">MDTIIKEYLSEIIEKVALLKQNHTCKYDSNPLIAYRGEPKDYKSTRLMPSLFRNSLLMDKEKYLFDLFCDYELIDYEKRYIDKAIETQHYVAISRMLDITYNAAVALYFACVSEESYC</sequence>
<feature type="domain" description="FRG" evidence="1">
    <location>
        <begin position="29"/>
        <end position="117"/>
    </location>
</feature>
<dbReference type="AlphaFoldDB" id="A0A3E3EE54"/>
<name>A0A3E3EE54_9FIRM</name>
<protein>
    <submittedName>
        <fullName evidence="2">FRG domain-containing protein</fullName>
    </submittedName>
</protein>
<dbReference type="InterPro" id="IPR014966">
    <property type="entry name" value="FRG-dom"/>
</dbReference>
<reference evidence="2 3" key="1">
    <citation type="submission" date="2018-08" db="EMBL/GenBank/DDBJ databases">
        <title>A genome reference for cultivated species of the human gut microbiota.</title>
        <authorList>
            <person name="Zou Y."/>
            <person name="Xue W."/>
            <person name="Luo G."/>
        </authorList>
    </citation>
    <scope>NUCLEOTIDE SEQUENCE [LARGE SCALE GENOMIC DNA]</scope>
    <source>
        <strain evidence="2 3">OM06-4</strain>
    </source>
</reference>
<dbReference type="RefSeq" id="WP_117581536.1">
    <property type="nucleotide sequence ID" value="NZ_QUSL01000014.1"/>
</dbReference>
<comment type="caution">
    <text evidence="2">The sequence shown here is derived from an EMBL/GenBank/DDBJ whole genome shotgun (WGS) entry which is preliminary data.</text>
</comment>
<dbReference type="Proteomes" id="UP000261032">
    <property type="component" value="Unassembled WGS sequence"/>
</dbReference>
<evidence type="ECO:0000313" key="2">
    <source>
        <dbReference type="EMBL" id="RGD84745.1"/>
    </source>
</evidence>
<evidence type="ECO:0000259" key="1">
    <source>
        <dbReference type="SMART" id="SM00901"/>
    </source>
</evidence>
<gene>
    <name evidence="2" type="ORF">DXB93_09980</name>
</gene>
<dbReference type="SMART" id="SM00901">
    <property type="entry name" value="FRG"/>
    <property type="match status" value="1"/>
</dbReference>
<evidence type="ECO:0000313" key="3">
    <source>
        <dbReference type="Proteomes" id="UP000261032"/>
    </source>
</evidence>